<dbReference type="PANTHER" id="PTHR42874">
    <property type="entry name" value="URICASE"/>
    <property type="match status" value="1"/>
</dbReference>
<protein>
    <recommendedName>
        <fullName evidence="5 6">Uricase</fullName>
        <ecNumber evidence="5 6">1.7.3.3</ecNumber>
    </recommendedName>
    <alternativeName>
        <fullName evidence="5">Urate oxidase</fullName>
    </alternativeName>
</protein>
<evidence type="ECO:0000256" key="5">
    <source>
        <dbReference type="PIRNR" id="PIRNR000241"/>
    </source>
</evidence>
<keyword evidence="8" id="KW-1185">Reference proteome</keyword>
<reference evidence="7 8" key="1">
    <citation type="submission" date="2021-03" db="EMBL/GenBank/DDBJ databases">
        <title>Sequencing the genomes of 1000 actinobacteria strains.</title>
        <authorList>
            <person name="Klenk H.-P."/>
        </authorList>
    </citation>
    <scope>NUCLEOTIDE SEQUENCE [LARGE SCALE GENOMIC DNA]</scope>
    <source>
        <strain evidence="7 8">DSM 15454</strain>
    </source>
</reference>
<accession>A0ABS4W945</accession>
<sequence length="312" mass="34850">MTTFASESATGAETGNKIVLGSNQYGKAEVRLVKITRDTKRHEIEDLNVTSQLHGDFLAAHIDGDNGHVVATDTQKNTVYAFARDGVGSPEEFLARLGKHFTSEFDWVTGGRWAAEQYFWDRIQDHDHAFSRNKSEIRTAVLEIRDGETSVLAGIRDLTVLKSTASEFRGFPRDKYTTLQETDDRILATDVTARWRYNSKTAASGGIDFNAVYASVRELLLAGFAATHSYALQQTMFEMGKAVLEAHPEIEEIRFSLPNKHHFLVDLSPFGQDNPNEVFFAADRPYGLIEATITREGVPANHTIWENTPGFC</sequence>
<evidence type="ECO:0000256" key="6">
    <source>
        <dbReference type="RuleBase" id="RU004455"/>
    </source>
</evidence>
<dbReference type="InterPro" id="IPR002042">
    <property type="entry name" value="Uricase"/>
</dbReference>
<gene>
    <name evidence="7" type="ORF">JOF46_000638</name>
</gene>
<comment type="catalytic activity">
    <reaction evidence="5 6">
        <text>urate + O2 + H2O = 5-hydroxyisourate + H2O2</text>
        <dbReference type="Rhea" id="RHEA:21368"/>
        <dbReference type="ChEBI" id="CHEBI:15377"/>
        <dbReference type="ChEBI" id="CHEBI:15379"/>
        <dbReference type="ChEBI" id="CHEBI:16240"/>
        <dbReference type="ChEBI" id="CHEBI:17775"/>
        <dbReference type="ChEBI" id="CHEBI:18072"/>
        <dbReference type="EC" id="1.7.3.3"/>
    </reaction>
</comment>
<dbReference type="PIRSF" id="PIRSF000241">
    <property type="entry name" value="Urate_oxidase"/>
    <property type="match status" value="1"/>
</dbReference>
<evidence type="ECO:0000256" key="3">
    <source>
        <dbReference type="ARBA" id="ARBA00022631"/>
    </source>
</evidence>
<dbReference type="Proteomes" id="UP000766570">
    <property type="component" value="Unassembled WGS sequence"/>
</dbReference>
<evidence type="ECO:0000256" key="2">
    <source>
        <dbReference type="ARBA" id="ARBA00009760"/>
    </source>
</evidence>
<evidence type="ECO:0000313" key="7">
    <source>
        <dbReference type="EMBL" id="MBP2372726.1"/>
    </source>
</evidence>
<dbReference type="Pfam" id="PF01014">
    <property type="entry name" value="Uricase"/>
    <property type="match status" value="2"/>
</dbReference>
<dbReference type="PRINTS" id="PR00093">
    <property type="entry name" value="URICASE"/>
</dbReference>
<dbReference type="NCBIfam" id="TIGR03383">
    <property type="entry name" value="urate_oxi"/>
    <property type="match status" value="1"/>
</dbReference>
<comment type="similarity">
    <text evidence="2 5 6">Belongs to the uricase family.</text>
</comment>
<dbReference type="Gene3D" id="3.10.270.10">
    <property type="entry name" value="Urate Oxidase"/>
    <property type="match status" value="1"/>
</dbReference>
<evidence type="ECO:0000256" key="4">
    <source>
        <dbReference type="ARBA" id="ARBA00023002"/>
    </source>
</evidence>
<dbReference type="EMBL" id="JAGIOE010000001">
    <property type="protein sequence ID" value="MBP2372726.1"/>
    <property type="molecule type" value="Genomic_DNA"/>
</dbReference>
<evidence type="ECO:0000313" key="8">
    <source>
        <dbReference type="Proteomes" id="UP000766570"/>
    </source>
</evidence>
<dbReference type="PANTHER" id="PTHR42874:SF1">
    <property type="entry name" value="URICASE"/>
    <property type="match status" value="1"/>
</dbReference>
<name>A0ABS4W945_9MICC</name>
<keyword evidence="4 5" id="KW-0560">Oxidoreductase</keyword>
<comment type="caution">
    <text evidence="7">The sequence shown here is derived from an EMBL/GenBank/DDBJ whole genome shotgun (WGS) entry which is preliminary data.</text>
</comment>
<organism evidence="7 8">
    <name type="scientific">Paeniglutamicibacter psychrophenolicus</name>
    <dbReference type="NCBI Taxonomy" id="257454"/>
    <lineage>
        <taxon>Bacteria</taxon>
        <taxon>Bacillati</taxon>
        <taxon>Actinomycetota</taxon>
        <taxon>Actinomycetes</taxon>
        <taxon>Micrococcales</taxon>
        <taxon>Micrococcaceae</taxon>
        <taxon>Paeniglutamicibacter</taxon>
    </lineage>
</organism>
<dbReference type="InterPro" id="IPR019842">
    <property type="entry name" value="Uricase_CS"/>
</dbReference>
<proteinExistence type="inferred from homology"/>
<comment type="function">
    <text evidence="5 6">Catalyzes the oxidation of uric acid to 5-hydroxyisourate, which is further processed to form (S)-allantoin.</text>
</comment>
<keyword evidence="3 5" id="KW-0659">Purine metabolism</keyword>
<dbReference type="SUPFAM" id="SSF55620">
    <property type="entry name" value="Tetrahydrobiopterin biosynthesis enzymes-like"/>
    <property type="match status" value="2"/>
</dbReference>
<dbReference type="EC" id="1.7.3.3" evidence="5 6"/>
<dbReference type="PROSITE" id="PS00366">
    <property type="entry name" value="URICASE"/>
    <property type="match status" value="1"/>
</dbReference>
<comment type="pathway">
    <text evidence="1 5">Purine metabolism; urate degradation; (S)-allantoin from urate: step 1/3.</text>
</comment>
<dbReference type="GO" id="GO:0004846">
    <property type="term" value="F:urate oxidase activity"/>
    <property type="evidence" value="ECO:0007669"/>
    <property type="project" value="UniProtKB-EC"/>
</dbReference>
<evidence type="ECO:0000256" key="1">
    <source>
        <dbReference type="ARBA" id="ARBA00004831"/>
    </source>
</evidence>
<dbReference type="RefSeq" id="WP_209906003.1">
    <property type="nucleotide sequence ID" value="NZ_BAAAMI010000019.1"/>
</dbReference>